<dbReference type="AlphaFoldDB" id="A0A426YPD0"/>
<organism evidence="1 2">
    <name type="scientific">Ensete ventricosum</name>
    <name type="common">Abyssinian banana</name>
    <name type="synonym">Musa ensete</name>
    <dbReference type="NCBI Taxonomy" id="4639"/>
    <lineage>
        <taxon>Eukaryota</taxon>
        <taxon>Viridiplantae</taxon>
        <taxon>Streptophyta</taxon>
        <taxon>Embryophyta</taxon>
        <taxon>Tracheophyta</taxon>
        <taxon>Spermatophyta</taxon>
        <taxon>Magnoliopsida</taxon>
        <taxon>Liliopsida</taxon>
        <taxon>Zingiberales</taxon>
        <taxon>Musaceae</taxon>
        <taxon>Ensete</taxon>
    </lineage>
</organism>
<comment type="caution">
    <text evidence="1">The sequence shown here is derived from an EMBL/GenBank/DDBJ whole genome shotgun (WGS) entry which is preliminary data.</text>
</comment>
<sequence>MVSQKNAMVIYFPRIARRVEFRSYFCVPSQKFKIVAFPDVLAHGKSYEHGFTKKYDGHKLCAKLRADSSFYWFFVHRLRNSKYHFGNSKYWPFPTVEFQSVFRALSWKFKILAIPDVLDLGKSYEHGFTKKHNVHKLSRSCEQSQVSIDFLCTVLEIQNTGQSQRISP</sequence>
<evidence type="ECO:0000313" key="2">
    <source>
        <dbReference type="Proteomes" id="UP000287651"/>
    </source>
</evidence>
<evidence type="ECO:0000313" key="1">
    <source>
        <dbReference type="EMBL" id="RRT53585.1"/>
    </source>
</evidence>
<proteinExistence type="predicted"/>
<dbReference type="EMBL" id="AMZH03011064">
    <property type="protein sequence ID" value="RRT53585.1"/>
    <property type="molecule type" value="Genomic_DNA"/>
</dbReference>
<reference evidence="1 2" key="1">
    <citation type="journal article" date="2014" name="Agronomy (Basel)">
        <title>A Draft Genome Sequence for Ensete ventricosum, the Drought-Tolerant Tree Against Hunger.</title>
        <authorList>
            <person name="Harrison J."/>
            <person name="Moore K.A."/>
            <person name="Paszkiewicz K."/>
            <person name="Jones T."/>
            <person name="Grant M."/>
            <person name="Ambacheew D."/>
            <person name="Muzemil S."/>
            <person name="Studholme D.J."/>
        </authorList>
    </citation>
    <scope>NUCLEOTIDE SEQUENCE [LARGE SCALE GENOMIC DNA]</scope>
</reference>
<gene>
    <name evidence="1" type="ORF">B296_00024636</name>
</gene>
<accession>A0A426YPD0</accession>
<dbReference type="Proteomes" id="UP000287651">
    <property type="component" value="Unassembled WGS sequence"/>
</dbReference>
<name>A0A426YPD0_ENSVE</name>
<protein>
    <submittedName>
        <fullName evidence="1">Uncharacterized protein</fullName>
    </submittedName>
</protein>